<dbReference type="Gene3D" id="3.30.40.10">
    <property type="entry name" value="Zinc/RING finger domain, C3HC4 (zinc finger)"/>
    <property type="match status" value="1"/>
</dbReference>
<evidence type="ECO:0000256" key="1">
    <source>
        <dbReference type="PROSITE-ProRule" id="PRU00175"/>
    </source>
</evidence>
<dbReference type="InterPro" id="IPR008984">
    <property type="entry name" value="SMAD_FHA_dom_sf"/>
</dbReference>
<dbReference type="InterPro" id="IPR001841">
    <property type="entry name" value="Znf_RING"/>
</dbReference>
<dbReference type="PROSITE" id="PS50006">
    <property type="entry name" value="FHA_DOMAIN"/>
    <property type="match status" value="1"/>
</dbReference>
<dbReference type="SMART" id="SM00240">
    <property type="entry name" value="FHA"/>
    <property type="match status" value="1"/>
</dbReference>
<reference evidence="5 6" key="1">
    <citation type="submission" date="2024-02" db="EMBL/GenBank/DDBJ databases">
        <authorList>
            <person name="Chen Y."/>
            <person name="Shah S."/>
            <person name="Dougan E. K."/>
            <person name="Thang M."/>
            <person name="Chan C."/>
        </authorList>
    </citation>
    <scope>NUCLEOTIDE SEQUENCE [LARGE SCALE GENOMIC DNA]</scope>
</reference>
<organism evidence="5 6">
    <name type="scientific">Durusdinium trenchii</name>
    <dbReference type="NCBI Taxonomy" id="1381693"/>
    <lineage>
        <taxon>Eukaryota</taxon>
        <taxon>Sar</taxon>
        <taxon>Alveolata</taxon>
        <taxon>Dinophyceae</taxon>
        <taxon>Suessiales</taxon>
        <taxon>Symbiodiniaceae</taxon>
        <taxon>Durusdinium</taxon>
    </lineage>
</organism>
<dbReference type="SUPFAM" id="SSF49879">
    <property type="entry name" value="SMAD/FHA domain"/>
    <property type="match status" value="1"/>
</dbReference>
<evidence type="ECO:0000259" key="3">
    <source>
        <dbReference type="PROSITE" id="PS50006"/>
    </source>
</evidence>
<comment type="caution">
    <text evidence="5">The sequence shown here is derived from an EMBL/GenBank/DDBJ whole genome shotgun (WGS) entry which is preliminary data.</text>
</comment>
<keyword evidence="1" id="KW-0479">Metal-binding</keyword>
<keyword evidence="1" id="KW-0862">Zinc</keyword>
<keyword evidence="1" id="KW-0863">Zinc-finger</keyword>
<name>A0ABP0ID36_9DINO</name>
<sequence>MTEVMEVRDFQRSLLREDCEAATGAAATTRPKLDATLLLEERQAHSAQKHALFALASLNNRTAPSVEVSWCQLLALSLKQLTFPISHDRHLNDFFGGLRPEQEPVLAVGRHKDCHIQLSDLRVSVNHFDIMVQKPNASNTAEDGLHLECMLIDRSSNGTLVNGHVVGKGKWCHLHTGDAIEVLPSSRVGDEEMIAFLFRNSSERLSGVQSISVLEELVLCPICMQPIYKCVALMPCSHSFCMSCCSDWIRRDAESAQCPLCRRRITAVMKNHPMDSVVEAYLVARPDRRRPKEELLDMDSRDKLRLGQSGKLVRDFCSFAAPGSDQHEEPQQQTHSQVLPPGYPRRQERHERARRLPYSRGSQVCCLQ</sequence>
<dbReference type="PANTHER" id="PTHR16079:SF4">
    <property type="entry name" value="E3 UBIQUITIN-PROTEIN LIGASE CHFR"/>
    <property type="match status" value="1"/>
</dbReference>
<feature type="domain" description="RING-type" evidence="4">
    <location>
        <begin position="220"/>
        <end position="262"/>
    </location>
</feature>
<dbReference type="PANTHER" id="PTHR16079">
    <property type="entry name" value="UBIQUITIN LIGASE PROTEIN CHFR"/>
    <property type="match status" value="1"/>
</dbReference>
<dbReference type="InterPro" id="IPR013083">
    <property type="entry name" value="Znf_RING/FYVE/PHD"/>
</dbReference>
<dbReference type="Gene3D" id="2.60.200.20">
    <property type="match status" value="1"/>
</dbReference>
<dbReference type="InterPro" id="IPR052256">
    <property type="entry name" value="E3_ubiquitin-ligase_CHFR"/>
</dbReference>
<dbReference type="Pfam" id="PF13920">
    <property type="entry name" value="zf-C3HC4_3"/>
    <property type="match status" value="1"/>
</dbReference>
<dbReference type="SMART" id="SM00184">
    <property type="entry name" value="RING"/>
    <property type="match status" value="1"/>
</dbReference>
<proteinExistence type="predicted"/>
<gene>
    <name evidence="5" type="ORF">CCMP2556_LOCUS5612</name>
</gene>
<protein>
    <recommendedName>
        <fullName evidence="7">RING-type E3 ubiquitin transferase</fullName>
    </recommendedName>
</protein>
<dbReference type="EMBL" id="CAXAMN010002348">
    <property type="protein sequence ID" value="CAK8999303.1"/>
    <property type="molecule type" value="Genomic_DNA"/>
</dbReference>
<dbReference type="InterPro" id="IPR000253">
    <property type="entry name" value="FHA_dom"/>
</dbReference>
<evidence type="ECO:0000256" key="2">
    <source>
        <dbReference type="SAM" id="MobiDB-lite"/>
    </source>
</evidence>
<keyword evidence="6" id="KW-1185">Reference proteome</keyword>
<accession>A0ABP0ID36</accession>
<evidence type="ECO:0008006" key="7">
    <source>
        <dbReference type="Google" id="ProtNLM"/>
    </source>
</evidence>
<evidence type="ECO:0000259" key="4">
    <source>
        <dbReference type="PROSITE" id="PS50089"/>
    </source>
</evidence>
<dbReference type="SUPFAM" id="SSF57850">
    <property type="entry name" value="RING/U-box"/>
    <property type="match status" value="1"/>
</dbReference>
<evidence type="ECO:0000313" key="5">
    <source>
        <dbReference type="EMBL" id="CAK8999303.1"/>
    </source>
</evidence>
<feature type="region of interest" description="Disordered" evidence="2">
    <location>
        <begin position="323"/>
        <end position="362"/>
    </location>
</feature>
<dbReference type="Pfam" id="PF00498">
    <property type="entry name" value="FHA"/>
    <property type="match status" value="1"/>
</dbReference>
<evidence type="ECO:0000313" key="6">
    <source>
        <dbReference type="Proteomes" id="UP001642484"/>
    </source>
</evidence>
<dbReference type="Proteomes" id="UP001642484">
    <property type="component" value="Unassembled WGS sequence"/>
</dbReference>
<feature type="domain" description="FHA" evidence="3">
    <location>
        <begin position="106"/>
        <end position="166"/>
    </location>
</feature>
<dbReference type="PROSITE" id="PS50089">
    <property type="entry name" value="ZF_RING_2"/>
    <property type="match status" value="1"/>
</dbReference>